<dbReference type="EMBL" id="MT145187">
    <property type="protein sequence ID" value="QJI04588.1"/>
    <property type="molecule type" value="Genomic_DNA"/>
</dbReference>
<reference evidence="1" key="1">
    <citation type="submission" date="2020-03" db="EMBL/GenBank/DDBJ databases">
        <title>The deep terrestrial virosphere.</title>
        <authorList>
            <person name="Holmfeldt K."/>
            <person name="Nilsson E."/>
            <person name="Simone D."/>
            <person name="Lopez-Fernandez M."/>
            <person name="Wu X."/>
            <person name="de Brujin I."/>
            <person name="Lundin D."/>
            <person name="Andersson A."/>
            <person name="Bertilsson S."/>
            <person name="Dopson M."/>
        </authorList>
    </citation>
    <scope>NUCLEOTIDE SEQUENCE</scope>
    <source>
        <strain evidence="4">MM415A00093</strain>
        <strain evidence="2">MM415B00143</strain>
        <strain evidence="1">TM448A00087</strain>
        <strain evidence="3">TM448B00099</strain>
    </source>
</reference>
<dbReference type="EMBL" id="MT143973">
    <property type="protein sequence ID" value="QJA44090.1"/>
    <property type="molecule type" value="Genomic_DNA"/>
</dbReference>
<accession>A0A6H1ZA76</accession>
<evidence type="ECO:0000313" key="1">
    <source>
        <dbReference type="EMBL" id="QJA44090.1"/>
    </source>
</evidence>
<dbReference type="EMBL" id="MT141577">
    <property type="protein sequence ID" value="QJA67938.1"/>
    <property type="molecule type" value="Genomic_DNA"/>
</dbReference>
<proteinExistence type="predicted"/>
<sequence length="74" mass="8253">MVPRLEWCSCGKSGICMGCMIEKVVREQLGAEGYEYLAEFIPTIVLDKQAATMARTLGMSTKTASNRMNMQMKL</sequence>
<dbReference type="AlphaFoldDB" id="A0A6H1ZA76"/>
<organism evidence="1">
    <name type="scientific">viral metagenome</name>
    <dbReference type="NCBI Taxonomy" id="1070528"/>
    <lineage>
        <taxon>unclassified sequences</taxon>
        <taxon>metagenomes</taxon>
        <taxon>organismal metagenomes</taxon>
    </lineage>
</organism>
<gene>
    <name evidence="4" type="ORF">MM415A00093_0081</name>
    <name evidence="2" type="ORF">MM415B00143_0089</name>
    <name evidence="1" type="ORF">TM448A00087_0023</name>
    <name evidence="3" type="ORF">TM448B00099_0006</name>
</gene>
<evidence type="ECO:0000313" key="4">
    <source>
        <dbReference type="EMBL" id="QJI04588.1"/>
    </source>
</evidence>
<dbReference type="EMBL" id="MT144589">
    <property type="protein sequence ID" value="QJH93530.1"/>
    <property type="molecule type" value="Genomic_DNA"/>
</dbReference>
<evidence type="ECO:0000313" key="3">
    <source>
        <dbReference type="EMBL" id="QJH93530.1"/>
    </source>
</evidence>
<name>A0A6H1ZA76_9ZZZZ</name>
<protein>
    <submittedName>
        <fullName evidence="1">Uncharacterized protein</fullName>
    </submittedName>
</protein>
<evidence type="ECO:0000313" key="2">
    <source>
        <dbReference type="EMBL" id="QJA67938.1"/>
    </source>
</evidence>